<comment type="subcellular location">
    <subcellularLocation>
        <location evidence="1">Membrane</location>
        <topology evidence="1">Multi-pass membrane protein</topology>
    </subcellularLocation>
</comment>
<dbReference type="GO" id="GO:0022857">
    <property type="term" value="F:transmembrane transporter activity"/>
    <property type="evidence" value="ECO:0007669"/>
    <property type="project" value="InterPro"/>
</dbReference>
<comment type="similarity">
    <text evidence="2">Belongs to the SLC35F solute transporter family.</text>
</comment>
<feature type="non-terminal residue" evidence="9">
    <location>
        <position position="1"/>
    </location>
</feature>
<keyword evidence="5 7" id="KW-1133">Transmembrane helix</keyword>
<feature type="transmembrane region" description="Helical" evidence="7">
    <location>
        <begin position="128"/>
        <end position="148"/>
    </location>
</feature>
<dbReference type="InterPro" id="IPR009262">
    <property type="entry name" value="SLC35_F1/F2/F6"/>
</dbReference>
<protein>
    <submittedName>
        <fullName evidence="9">DUF914-domain-containing protein</fullName>
    </submittedName>
</protein>
<dbReference type="STRING" id="215637.A0A4Q0A0U8"/>
<evidence type="ECO:0000256" key="1">
    <source>
        <dbReference type="ARBA" id="ARBA00004141"/>
    </source>
</evidence>
<keyword evidence="10" id="KW-1185">Reference proteome</keyword>
<feature type="transmembrane region" description="Helical" evidence="7">
    <location>
        <begin position="190"/>
        <end position="208"/>
    </location>
</feature>
<sequence length="301" mass="34310">RHTLRILAIGQLLSLCITSTSVCNQLAQEHGVSIPTTQSFLNYVLLTLVYLPYTIYRRGWRTWMRILRRRGWMYLGLAIVDVEGNYFVVKAYQYTSLLSAMLLDTWAIPVVVVLSYLLLKVRFHITQYLGVFVCLVGMALLVVADSITDRDYAGSNPLKGDLFCLLGATLYGVSNILEEFSVRQFPIYEVIGHLGFFGTIVNGIQLAILERNEIANTKWTRPAVLYVVLFDLSLFTMYSVTPYLFRLSSATFFNISLLTSDFYGLLFGLFLFHYRIHVLYPFAFVGIIIGIIVYNLRPAPE</sequence>
<evidence type="ECO:0000256" key="3">
    <source>
        <dbReference type="ARBA" id="ARBA00022448"/>
    </source>
</evidence>
<evidence type="ECO:0000256" key="8">
    <source>
        <dbReference type="SAM" id="SignalP"/>
    </source>
</evidence>
<feature type="transmembrane region" description="Helical" evidence="7">
    <location>
        <begin position="252"/>
        <end position="272"/>
    </location>
</feature>
<feature type="transmembrane region" description="Helical" evidence="7">
    <location>
        <begin position="94"/>
        <end position="119"/>
    </location>
</feature>
<feature type="chain" id="PRO_5020214811" evidence="8">
    <location>
        <begin position="19"/>
        <end position="301"/>
    </location>
</feature>
<dbReference type="AlphaFoldDB" id="A0A4Q0A0U8"/>
<dbReference type="Pfam" id="PF06027">
    <property type="entry name" value="SLC35F"/>
    <property type="match status" value="1"/>
</dbReference>
<keyword evidence="4 7" id="KW-0812">Transmembrane</keyword>
<dbReference type="Proteomes" id="UP000268162">
    <property type="component" value="Unassembled WGS sequence"/>
</dbReference>
<proteinExistence type="inferred from homology"/>
<accession>A0A4Q0A0U8</accession>
<dbReference type="SUPFAM" id="SSF103481">
    <property type="entry name" value="Multidrug resistance efflux transporter EmrE"/>
    <property type="match status" value="1"/>
</dbReference>
<evidence type="ECO:0000256" key="7">
    <source>
        <dbReference type="SAM" id="Phobius"/>
    </source>
</evidence>
<dbReference type="PANTHER" id="PTHR14233:SF4">
    <property type="entry name" value="SOLUTE CARRIER FAMILY 35 MEMBER F2"/>
    <property type="match status" value="1"/>
</dbReference>
<feature type="signal peptide" evidence="8">
    <location>
        <begin position="1"/>
        <end position="18"/>
    </location>
</feature>
<evidence type="ECO:0000313" key="9">
    <source>
        <dbReference type="EMBL" id="RKP39726.1"/>
    </source>
</evidence>
<reference evidence="10" key="1">
    <citation type="journal article" date="2018" name="Nat. Microbiol.">
        <title>Leveraging single-cell genomics to expand the fungal tree of life.</title>
        <authorList>
            <person name="Ahrendt S.R."/>
            <person name="Quandt C.A."/>
            <person name="Ciobanu D."/>
            <person name="Clum A."/>
            <person name="Salamov A."/>
            <person name="Andreopoulos B."/>
            <person name="Cheng J.F."/>
            <person name="Woyke T."/>
            <person name="Pelin A."/>
            <person name="Henrissat B."/>
            <person name="Reynolds N.K."/>
            <person name="Benny G.L."/>
            <person name="Smith M.E."/>
            <person name="James T.Y."/>
            <person name="Grigoriev I.V."/>
        </authorList>
    </citation>
    <scope>NUCLEOTIDE SEQUENCE [LARGE SCALE GENOMIC DNA]</scope>
    <source>
        <strain evidence="10">RSA 468</strain>
    </source>
</reference>
<dbReference type="GO" id="GO:0016020">
    <property type="term" value="C:membrane"/>
    <property type="evidence" value="ECO:0007669"/>
    <property type="project" value="UniProtKB-SubCell"/>
</dbReference>
<keyword evidence="6 7" id="KW-0472">Membrane</keyword>
<evidence type="ECO:0000256" key="4">
    <source>
        <dbReference type="ARBA" id="ARBA00022692"/>
    </source>
</evidence>
<feature type="transmembrane region" description="Helical" evidence="7">
    <location>
        <begin position="71"/>
        <end position="88"/>
    </location>
</feature>
<dbReference type="InterPro" id="IPR037185">
    <property type="entry name" value="EmrE-like"/>
</dbReference>
<evidence type="ECO:0000256" key="5">
    <source>
        <dbReference type="ARBA" id="ARBA00022989"/>
    </source>
</evidence>
<keyword evidence="3" id="KW-0813">Transport</keyword>
<feature type="transmembrane region" description="Helical" evidence="7">
    <location>
        <begin position="278"/>
        <end position="296"/>
    </location>
</feature>
<dbReference type="EMBL" id="ML002248">
    <property type="protein sequence ID" value="RKP39726.1"/>
    <property type="molecule type" value="Genomic_DNA"/>
</dbReference>
<evidence type="ECO:0000256" key="2">
    <source>
        <dbReference type="ARBA" id="ARBA00007863"/>
    </source>
</evidence>
<organism evidence="9 10">
    <name type="scientific">Dimargaris cristalligena</name>
    <dbReference type="NCBI Taxonomy" id="215637"/>
    <lineage>
        <taxon>Eukaryota</taxon>
        <taxon>Fungi</taxon>
        <taxon>Fungi incertae sedis</taxon>
        <taxon>Zoopagomycota</taxon>
        <taxon>Kickxellomycotina</taxon>
        <taxon>Dimargaritomycetes</taxon>
        <taxon>Dimargaritales</taxon>
        <taxon>Dimargaritaceae</taxon>
        <taxon>Dimargaris</taxon>
    </lineage>
</organism>
<feature type="transmembrane region" description="Helical" evidence="7">
    <location>
        <begin position="223"/>
        <end position="245"/>
    </location>
</feature>
<evidence type="ECO:0000256" key="6">
    <source>
        <dbReference type="ARBA" id="ARBA00023136"/>
    </source>
</evidence>
<dbReference type="InterPro" id="IPR052221">
    <property type="entry name" value="SLC35F_Transporter"/>
</dbReference>
<evidence type="ECO:0000313" key="10">
    <source>
        <dbReference type="Proteomes" id="UP000268162"/>
    </source>
</evidence>
<gene>
    <name evidence="9" type="ORF">BJ085DRAFT_3182</name>
</gene>
<name>A0A4Q0A0U8_9FUNG</name>
<feature type="non-terminal residue" evidence="9">
    <location>
        <position position="301"/>
    </location>
</feature>
<dbReference type="PANTHER" id="PTHR14233">
    <property type="entry name" value="DUF914-RELATED"/>
    <property type="match status" value="1"/>
</dbReference>
<keyword evidence="8" id="KW-0732">Signal</keyword>